<dbReference type="InterPro" id="IPR006631">
    <property type="entry name" value="DM4_12"/>
</dbReference>
<keyword evidence="2" id="KW-1185">Reference proteome</keyword>
<dbReference type="VEuPathDB" id="VectorBase:RPRC010241"/>
<dbReference type="Proteomes" id="UP000015103">
    <property type="component" value="Unassembled WGS sequence"/>
</dbReference>
<sequence>MVFRQSYTSHGFLSKKMMTMVTVSLLKSTPFQSTVNTLHEIDVALPLPKSLYPPVLFHSRKEKIILFKQIEALIDMLGYNGKNCLQRLVCEVMFLRDEFVKNSLVLQVLVLVFKVSYEDSSKELKNKFLIKMEKLKKNNCLNKCKFSMFPAFLLKFD</sequence>
<proteinExistence type="predicted"/>
<dbReference type="SMART" id="SM00718">
    <property type="entry name" value="DM4_12"/>
    <property type="match status" value="1"/>
</dbReference>
<protein>
    <submittedName>
        <fullName evidence="1">Uncharacterized protein</fullName>
    </submittedName>
</protein>
<dbReference type="InParanoid" id="T1I1S1"/>
<dbReference type="HOGENOM" id="CLU_1680111_0_0_1"/>
<dbReference type="AlphaFoldDB" id="T1I1S1"/>
<dbReference type="EMBL" id="ACPB03018227">
    <property type="status" value="NOT_ANNOTATED_CDS"/>
    <property type="molecule type" value="Genomic_DNA"/>
</dbReference>
<dbReference type="Pfam" id="PF07841">
    <property type="entry name" value="DM4_12"/>
    <property type="match status" value="1"/>
</dbReference>
<dbReference type="EnsemblMetazoa" id="RPRC010241-RA">
    <property type="protein sequence ID" value="RPRC010241-PA"/>
    <property type="gene ID" value="RPRC010241"/>
</dbReference>
<reference evidence="1" key="1">
    <citation type="submission" date="2015-05" db="UniProtKB">
        <authorList>
            <consortium name="EnsemblMetazoa"/>
        </authorList>
    </citation>
    <scope>IDENTIFICATION</scope>
</reference>
<evidence type="ECO:0000313" key="1">
    <source>
        <dbReference type="EnsemblMetazoa" id="RPRC010241-PA"/>
    </source>
</evidence>
<evidence type="ECO:0000313" key="2">
    <source>
        <dbReference type="Proteomes" id="UP000015103"/>
    </source>
</evidence>
<organism evidence="1 2">
    <name type="scientific">Rhodnius prolixus</name>
    <name type="common">Triatomid bug</name>
    <dbReference type="NCBI Taxonomy" id="13249"/>
    <lineage>
        <taxon>Eukaryota</taxon>
        <taxon>Metazoa</taxon>
        <taxon>Ecdysozoa</taxon>
        <taxon>Arthropoda</taxon>
        <taxon>Hexapoda</taxon>
        <taxon>Insecta</taxon>
        <taxon>Pterygota</taxon>
        <taxon>Neoptera</taxon>
        <taxon>Paraneoptera</taxon>
        <taxon>Hemiptera</taxon>
        <taxon>Heteroptera</taxon>
        <taxon>Panheteroptera</taxon>
        <taxon>Cimicomorpha</taxon>
        <taxon>Reduviidae</taxon>
        <taxon>Triatominae</taxon>
        <taxon>Rhodnius</taxon>
    </lineage>
</organism>
<name>T1I1S1_RHOPR</name>
<accession>T1I1S1</accession>
<dbReference type="EMBL" id="ACPB03018228">
    <property type="status" value="NOT_ANNOTATED_CDS"/>
    <property type="molecule type" value="Genomic_DNA"/>
</dbReference>